<feature type="transmembrane region" description="Helical" evidence="5">
    <location>
        <begin position="92"/>
        <end position="112"/>
    </location>
</feature>
<dbReference type="PANTHER" id="PTHR33514">
    <property type="entry name" value="PROTEIN ABCI12, CHLOROPLASTIC"/>
    <property type="match status" value="1"/>
</dbReference>
<evidence type="ECO:0008006" key="8">
    <source>
        <dbReference type="Google" id="ProtNLM"/>
    </source>
</evidence>
<dbReference type="Pfam" id="PF02361">
    <property type="entry name" value="CbiQ"/>
    <property type="match status" value="1"/>
</dbReference>
<reference evidence="6 7" key="1">
    <citation type="submission" date="2017-03" db="EMBL/GenBank/DDBJ databases">
        <title>Sulfur activation and transportation mechanism of thermophilic Archaea Acidianus manzaensis YN-25.</title>
        <authorList>
            <person name="Ma Y."/>
            <person name="Yang Y."/>
            <person name="Xia J."/>
        </authorList>
    </citation>
    <scope>NUCLEOTIDE SEQUENCE [LARGE SCALE GENOMIC DNA]</scope>
    <source>
        <strain evidence="6 7">YN-25</strain>
    </source>
</reference>
<evidence type="ECO:0000256" key="5">
    <source>
        <dbReference type="SAM" id="Phobius"/>
    </source>
</evidence>
<dbReference type="EMBL" id="CP020477">
    <property type="protein sequence ID" value="ARM76796.1"/>
    <property type="molecule type" value="Genomic_DNA"/>
</dbReference>
<comment type="subcellular location">
    <subcellularLocation>
        <location evidence="1">Membrane</location>
        <topology evidence="1">Multi-pass membrane protein</topology>
    </subcellularLocation>
</comment>
<feature type="transmembrane region" description="Helical" evidence="5">
    <location>
        <begin position="184"/>
        <end position="205"/>
    </location>
</feature>
<feature type="transmembrane region" description="Helical" evidence="5">
    <location>
        <begin position="159"/>
        <end position="178"/>
    </location>
</feature>
<feature type="transmembrane region" description="Helical" evidence="5">
    <location>
        <begin position="7"/>
        <end position="30"/>
    </location>
</feature>
<protein>
    <recommendedName>
        <fullName evidence="8">Cobalt transporter</fullName>
    </recommendedName>
</protein>
<keyword evidence="2 5" id="KW-0812">Transmembrane</keyword>
<dbReference type="InterPro" id="IPR003339">
    <property type="entry name" value="ABC/ECF_trnsptr_transmembrane"/>
</dbReference>
<feature type="transmembrane region" description="Helical" evidence="5">
    <location>
        <begin position="132"/>
        <end position="152"/>
    </location>
</feature>
<name>A0A1W6K2P5_9CREN</name>
<feature type="transmembrane region" description="Helical" evidence="5">
    <location>
        <begin position="273"/>
        <end position="297"/>
    </location>
</feature>
<feature type="transmembrane region" description="Helical" evidence="5">
    <location>
        <begin position="55"/>
        <end position="85"/>
    </location>
</feature>
<dbReference type="OrthoDB" id="31170at2157"/>
<keyword evidence="4 5" id="KW-0472">Membrane</keyword>
<accession>A0A1W6K2P5</accession>
<dbReference type="PANTHER" id="PTHR33514:SF13">
    <property type="entry name" value="PROTEIN ABCI12, CHLOROPLASTIC"/>
    <property type="match status" value="1"/>
</dbReference>
<evidence type="ECO:0000313" key="6">
    <source>
        <dbReference type="EMBL" id="ARM76796.1"/>
    </source>
</evidence>
<dbReference type="STRING" id="282676.B6F84_12725"/>
<sequence length="301" mass="34076">MNLVDVVISWFFVIFGASFPLYLLLVAIGIKGFEQLTHYVEKNTIMHKVNPLTKLIILLLITIVASQSIWWIGFMLGLIGLIFFIPLQRVRLIILFSVTQIFGMTWGFSVFTPPSLLLEIFHKLNVIWTFPSYFQIMGYVPDLTIQALIYGFQVSMRVWGMFIFSMLVLLTTTTSQMINALSKFKVPLGITFAVTIAMISIPRIFETADTAYKIQVMRGEKKIIALFQSIVPTTIFLFKNAKITGISAETRCFMESNSRTELDEIKLSEVDKIIISLAIILTIVDLYFVAIGLIPAIPLHG</sequence>
<keyword evidence="3 5" id="KW-1133">Transmembrane helix</keyword>
<evidence type="ECO:0000256" key="2">
    <source>
        <dbReference type="ARBA" id="ARBA00022692"/>
    </source>
</evidence>
<dbReference type="GO" id="GO:0005886">
    <property type="term" value="C:plasma membrane"/>
    <property type="evidence" value="ECO:0007669"/>
    <property type="project" value="TreeGrafter"/>
</dbReference>
<keyword evidence="7" id="KW-1185">Reference proteome</keyword>
<gene>
    <name evidence="6" type="ORF">B6F84_12725</name>
</gene>
<dbReference type="GeneID" id="41591803"/>
<dbReference type="Proteomes" id="UP000193404">
    <property type="component" value="Chromosome"/>
</dbReference>
<evidence type="ECO:0000256" key="3">
    <source>
        <dbReference type="ARBA" id="ARBA00022989"/>
    </source>
</evidence>
<dbReference type="CDD" id="cd16914">
    <property type="entry name" value="EcfT"/>
    <property type="match status" value="1"/>
</dbReference>
<dbReference type="AlphaFoldDB" id="A0A1W6K2P5"/>
<proteinExistence type="predicted"/>
<evidence type="ECO:0000313" key="7">
    <source>
        <dbReference type="Proteomes" id="UP000193404"/>
    </source>
</evidence>
<evidence type="ECO:0000256" key="4">
    <source>
        <dbReference type="ARBA" id="ARBA00023136"/>
    </source>
</evidence>
<organism evidence="6 7">
    <name type="scientific">Acidianus manzaensis</name>
    <dbReference type="NCBI Taxonomy" id="282676"/>
    <lineage>
        <taxon>Archaea</taxon>
        <taxon>Thermoproteota</taxon>
        <taxon>Thermoprotei</taxon>
        <taxon>Sulfolobales</taxon>
        <taxon>Sulfolobaceae</taxon>
        <taxon>Acidianus</taxon>
    </lineage>
</organism>
<evidence type="ECO:0000256" key="1">
    <source>
        <dbReference type="ARBA" id="ARBA00004141"/>
    </source>
</evidence>
<dbReference type="KEGG" id="aman:B6F84_12725"/>
<dbReference type="RefSeq" id="WP_148692592.1">
    <property type="nucleotide sequence ID" value="NZ_CP020477.1"/>
</dbReference>